<comment type="subcellular location">
    <subcellularLocation>
        <location evidence="1">Membrane</location>
        <topology evidence="1">Multi-pass membrane protein</topology>
    </subcellularLocation>
</comment>
<dbReference type="GO" id="GO:0016020">
    <property type="term" value="C:membrane"/>
    <property type="evidence" value="ECO:0007669"/>
    <property type="project" value="UniProtKB-SubCell"/>
</dbReference>
<feature type="transmembrane region" description="Helical" evidence="6">
    <location>
        <begin position="429"/>
        <end position="449"/>
    </location>
</feature>
<feature type="transmembrane region" description="Helical" evidence="6">
    <location>
        <begin position="250"/>
        <end position="272"/>
    </location>
</feature>
<proteinExistence type="inferred from homology"/>
<evidence type="ECO:0000256" key="3">
    <source>
        <dbReference type="ARBA" id="ARBA00022692"/>
    </source>
</evidence>
<dbReference type="AlphaFoldDB" id="A0A3N6NWR9"/>
<evidence type="ECO:0000256" key="5">
    <source>
        <dbReference type="ARBA" id="ARBA00023136"/>
    </source>
</evidence>
<dbReference type="GO" id="GO:0015112">
    <property type="term" value="F:nitrate transmembrane transporter activity"/>
    <property type="evidence" value="ECO:0007669"/>
    <property type="project" value="InterPro"/>
</dbReference>
<dbReference type="EMBL" id="REFY01000004">
    <property type="protein sequence ID" value="RQG89009.1"/>
    <property type="molecule type" value="Genomic_DNA"/>
</dbReference>
<reference evidence="7 8" key="1">
    <citation type="submission" date="2018-10" db="EMBL/GenBank/DDBJ databases">
        <title>Natrarchaeobius chitinivorans gen. nov., sp. nov., and Natrarchaeobius haloalkaliphilus sp. nov., alkaliphilic, chitin-utilizing haloarchaea from hypersaline alkaline lakes.</title>
        <authorList>
            <person name="Sorokin D.Y."/>
            <person name="Elcheninov A.G."/>
            <person name="Kostrikina N.A."/>
            <person name="Bale N.J."/>
            <person name="Sinninghe Damste J.S."/>
            <person name="Khijniak T.V."/>
            <person name="Kublanov I.V."/>
            <person name="Toshchakov S.V."/>
        </authorList>
    </citation>
    <scope>NUCLEOTIDE SEQUENCE [LARGE SCALE GENOMIC DNA]</scope>
    <source>
        <strain evidence="7 8">AArcht-Sl</strain>
    </source>
</reference>
<dbReference type="InterPro" id="IPR044772">
    <property type="entry name" value="NO3_transporter"/>
</dbReference>
<comment type="similarity">
    <text evidence="2">Belongs to the major facilitator superfamily. Nitrate/nitrite porter (TC 2.A.1.8) family.</text>
</comment>
<keyword evidence="3 6" id="KW-0812">Transmembrane</keyword>
<organism evidence="7 8">
    <name type="scientific">Natrarchaeobius halalkaliphilus</name>
    <dbReference type="NCBI Taxonomy" id="1679091"/>
    <lineage>
        <taxon>Archaea</taxon>
        <taxon>Methanobacteriati</taxon>
        <taxon>Methanobacteriota</taxon>
        <taxon>Stenosarchaea group</taxon>
        <taxon>Halobacteria</taxon>
        <taxon>Halobacteriales</taxon>
        <taxon>Natrialbaceae</taxon>
        <taxon>Natrarchaeobius</taxon>
    </lineage>
</organism>
<evidence type="ECO:0000256" key="4">
    <source>
        <dbReference type="ARBA" id="ARBA00022989"/>
    </source>
</evidence>
<dbReference type="Gene3D" id="1.20.1250.20">
    <property type="entry name" value="MFS general substrate transporter like domains"/>
    <property type="match status" value="1"/>
</dbReference>
<feature type="transmembrane region" description="Helical" evidence="6">
    <location>
        <begin position="284"/>
        <end position="303"/>
    </location>
</feature>
<dbReference type="SUPFAM" id="SSF103473">
    <property type="entry name" value="MFS general substrate transporter"/>
    <property type="match status" value="1"/>
</dbReference>
<accession>A0A3N6NWR9</accession>
<dbReference type="PANTHER" id="PTHR23515">
    <property type="entry name" value="HIGH-AFFINITY NITRATE TRANSPORTER 2.3"/>
    <property type="match status" value="1"/>
</dbReference>
<dbReference type="RefSeq" id="WP_124178697.1">
    <property type="nucleotide sequence ID" value="NZ_REFY01000004.1"/>
</dbReference>
<feature type="transmembrane region" description="Helical" evidence="6">
    <location>
        <begin position="95"/>
        <end position="114"/>
    </location>
</feature>
<dbReference type="Proteomes" id="UP000273828">
    <property type="component" value="Unassembled WGS sequence"/>
</dbReference>
<evidence type="ECO:0000256" key="1">
    <source>
        <dbReference type="ARBA" id="ARBA00004141"/>
    </source>
</evidence>
<keyword evidence="4 6" id="KW-1133">Transmembrane helix</keyword>
<feature type="transmembrane region" description="Helical" evidence="6">
    <location>
        <begin position="29"/>
        <end position="53"/>
    </location>
</feature>
<sequence>MDNGVLEDWNPEDESFWNEQGKRIAWRNLTVSVFTLFLSFAIWVLWSLIVVYLPEAGFTYSESQLFLLIAIPSLVGATGRLAYSFVVPIFGGRRWNAFATATLLIPAIGIGFAVQNPNTPFWIMAVLAATAGFGGANFSSSMDHIAYFFPKRDEGTALGINAGIGNVGVSAAQFLVPVVIFLGAFDGFGGATQTYVTGNPGEQSMWLQNAGFVWVPFILVGTVASYLWMNDIANVEANFGEQLTILTEKHNWIMCWLYTGTFGSFLGYATAFPLLTSIQFPGRNVALFAFAGPLVGALVRPPGGWLADRLGGARVTLWVFVTMAIGTGLVIYFMIEGIFWGFFAAFILLFLASGIGNGSTFKMVPVIFRKQHLREVNEDDSEAQKKAHSRAELEAGSVLGFSGGIGAYGGFFIPQGFSTSVELTQATTAAMGAFLAFYLSCILITWYYYERAGAEVPC</sequence>
<feature type="transmembrane region" description="Helical" evidence="6">
    <location>
        <begin position="158"/>
        <end position="185"/>
    </location>
</feature>
<comment type="caution">
    <text evidence="7">The sequence shown here is derived from an EMBL/GenBank/DDBJ whole genome shotgun (WGS) entry which is preliminary data.</text>
</comment>
<gene>
    <name evidence="7" type="ORF">EA462_11530</name>
</gene>
<feature type="transmembrane region" description="Helical" evidence="6">
    <location>
        <begin position="205"/>
        <end position="229"/>
    </location>
</feature>
<dbReference type="OrthoDB" id="157507at2157"/>
<dbReference type="InterPro" id="IPR036259">
    <property type="entry name" value="MFS_trans_sf"/>
</dbReference>
<dbReference type="CDD" id="cd17341">
    <property type="entry name" value="MFS_NRT2_like"/>
    <property type="match status" value="1"/>
</dbReference>
<feature type="transmembrane region" description="Helical" evidence="6">
    <location>
        <begin position="395"/>
        <end position="417"/>
    </location>
</feature>
<evidence type="ECO:0000313" key="8">
    <source>
        <dbReference type="Proteomes" id="UP000273828"/>
    </source>
</evidence>
<keyword evidence="8" id="KW-1185">Reference proteome</keyword>
<feature type="transmembrane region" description="Helical" evidence="6">
    <location>
        <begin position="341"/>
        <end position="364"/>
    </location>
</feature>
<feature type="transmembrane region" description="Helical" evidence="6">
    <location>
        <begin position="120"/>
        <end position="138"/>
    </location>
</feature>
<feature type="transmembrane region" description="Helical" evidence="6">
    <location>
        <begin position="65"/>
        <end position="83"/>
    </location>
</feature>
<protein>
    <submittedName>
        <fullName evidence="7">MFS transporter</fullName>
    </submittedName>
</protein>
<name>A0A3N6NWR9_9EURY</name>
<keyword evidence="5 6" id="KW-0472">Membrane</keyword>
<evidence type="ECO:0000313" key="7">
    <source>
        <dbReference type="EMBL" id="RQG89009.1"/>
    </source>
</evidence>
<feature type="transmembrane region" description="Helical" evidence="6">
    <location>
        <begin position="315"/>
        <end position="335"/>
    </location>
</feature>
<evidence type="ECO:0000256" key="2">
    <source>
        <dbReference type="ARBA" id="ARBA00008432"/>
    </source>
</evidence>
<dbReference type="InterPro" id="IPR011701">
    <property type="entry name" value="MFS"/>
</dbReference>
<dbReference type="Pfam" id="PF07690">
    <property type="entry name" value="MFS_1"/>
    <property type="match status" value="1"/>
</dbReference>
<evidence type="ECO:0000256" key="6">
    <source>
        <dbReference type="SAM" id="Phobius"/>
    </source>
</evidence>